<organism evidence="2 3">
    <name type="scientific">Catenaria anguillulae PL171</name>
    <dbReference type="NCBI Taxonomy" id="765915"/>
    <lineage>
        <taxon>Eukaryota</taxon>
        <taxon>Fungi</taxon>
        <taxon>Fungi incertae sedis</taxon>
        <taxon>Blastocladiomycota</taxon>
        <taxon>Blastocladiomycetes</taxon>
        <taxon>Blastocladiales</taxon>
        <taxon>Catenariaceae</taxon>
        <taxon>Catenaria</taxon>
    </lineage>
</organism>
<comment type="caution">
    <text evidence="2">The sequence shown here is derived from an EMBL/GenBank/DDBJ whole genome shotgun (WGS) entry which is preliminary data.</text>
</comment>
<dbReference type="Proteomes" id="UP000193411">
    <property type="component" value="Unassembled WGS sequence"/>
</dbReference>
<accession>A0A1Y2HU62</accession>
<gene>
    <name evidence="2" type="ORF">BCR44DRAFT_90801</name>
</gene>
<feature type="region of interest" description="Disordered" evidence="1">
    <location>
        <begin position="1"/>
        <end position="40"/>
    </location>
</feature>
<name>A0A1Y2HU62_9FUNG</name>
<dbReference type="EMBL" id="MCFL01000012">
    <property type="protein sequence ID" value="ORZ37504.1"/>
    <property type="molecule type" value="Genomic_DNA"/>
</dbReference>
<evidence type="ECO:0000313" key="3">
    <source>
        <dbReference type="Proteomes" id="UP000193411"/>
    </source>
</evidence>
<keyword evidence="3" id="KW-1185">Reference proteome</keyword>
<proteinExistence type="predicted"/>
<evidence type="ECO:0000256" key="1">
    <source>
        <dbReference type="SAM" id="MobiDB-lite"/>
    </source>
</evidence>
<protein>
    <submittedName>
        <fullName evidence="2">Uncharacterized protein</fullName>
    </submittedName>
</protein>
<dbReference type="AlphaFoldDB" id="A0A1Y2HU62"/>
<reference evidence="2 3" key="1">
    <citation type="submission" date="2016-07" db="EMBL/GenBank/DDBJ databases">
        <title>Pervasive Adenine N6-methylation of Active Genes in Fungi.</title>
        <authorList>
            <consortium name="DOE Joint Genome Institute"/>
            <person name="Mondo S.J."/>
            <person name="Dannebaum R.O."/>
            <person name="Kuo R.C."/>
            <person name="Labutti K."/>
            <person name="Haridas S."/>
            <person name="Kuo A."/>
            <person name="Salamov A."/>
            <person name="Ahrendt S.R."/>
            <person name="Lipzen A."/>
            <person name="Sullivan W."/>
            <person name="Andreopoulos W.B."/>
            <person name="Clum A."/>
            <person name="Lindquist E."/>
            <person name="Daum C."/>
            <person name="Ramamoorthy G.K."/>
            <person name="Gryganskyi A."/>
            <person name="Culley D."/>
            <person name="Magnuson J.K."/>
            <person name="James T.Y."/>
            <person name="O'Malley M.A."/>
            <person name="Stajich J.E."/>
            <person name="Spatafora J.W."/>
            <person name="Visel A."/>
            <person name="Grigoriev I.V."/>
        </authorList>
    </citation>
    <scope>NUCLEOTIDE SEQUENCE [LARGE SCALE GENOMIC DNA]</scope>
    <source>
        <strain evidence="2 3">PL171</strain>
    </source>
</reference>
<evidence type="ECO:0000313" key="2">
    <source>
        <dbReference type="EMBL" id="ORZ37504.1"/>
    </source>
</evidence>
<feature type="compositionally biased region" description="Low complexity" evidence="1">
    <location>
        <begin position="12"/>
        <end position="28"/>
    </location>
</feature>
<sequence>MPKDRTLSQRQPSGRSAPYGPGPGAAASLDGSNSGKATKGAAKLQHEMTITSDKVIEELISSVDVLVGQVAELNDKVKQAHSDVSKQLSAEQVHLLQEAALAKLEQAASDSSKDTKSTTMVLTDFLDHVTSSVPIGVDDRIAYNSLLNAAETAVAHLAATGSLPPSEATSVLSDVSFSLTRRIGPKHLVSLLLDSLPASPSGSTTAHKDETKAPLLQGSFTETLNTVLESHLDLASQLAAQTEQRDALAAEIRELVTQLRTSSTDEPEACAAIISSAESAAEHAVYVHLASQLETLTADSRVANEELVELESNDHLLLAALESQTADLNTAAGIHAALVESLTNSGTSPSNFAAALASVMQQANMPLADIAAGFVQAAAHVNQLEPEAPDMSALKQMPPMDVCLAGSGRAEFADVSIQDAMHKWVAARERREEHVGVQRALDHIDARIRAAAAATGVDGALDGSVEQVMERLKGQWTRGVHEIKKANQEQSKMAGQVLQGLERAVDVEHVVRERSNMLDGVGWSAVLGLDDKIMERKRALGSHTNGFQGS</sequence>